<feature type="repeat" description="ANK" evidence="3">
    <location>
        <begin position="678"/>
        <end position="706"/>
    </location>
</feature>
<dbReference type="SMART" id="SM00248">
    <property type="entry name" value="ANK"/>
    <property type="match status" value="11"/>
</dbReference>
<accession>A0A9W9L6C9</accession>
<dbReference type="Proteomes" id="UP001149079">
    <property type="component" value="Unassembled WGS sequence"/>
</dbReference>
<dbReference type="OrthoDB" id="539213at2759"/>
<dbReference type="RefSeq" id="XP_056523399.1">
    <property type="nucleotide sequence ID" value="XM_056664342.1"/>
</dbReference>
<evidence type="ECO:0008006" key="8">
    <source>
        <dbReference type="Google" id="ProtNLM"/>
    </source>
</evidence>
<dbReference type="SUPFAM" id="SSF48403">
    <property type="entry name" value="Ankyrin repeat"/>
    <property type="match status" value="3"/>
</dbReference>
<dbReference type="PANTHER" id="PTHR24198">
    <property type="entry name" value="ANKYRIN REPEAT AND PROTEIN KINASE DOMAIN-CONTAINING PROTEIN"/>
    <property type="match status" value="1"/>
</dbReference>
<keyword evidence="1" id="KW-0677">Repeat</keyword>
<reference evidence="6" key="1">
    <citation type="submission" date="2022-11" db="EMBL/GenBank/DDBJ databases">
        <authorList>
            <person name="Petersen C."/>
        </authorList>
    </citation>
    <scope>NUCLEOTIDE SEQUENCE</scope>
    <source>
        <strain evidence="6">IBT 22155</strain>
    </source>
</reference>
<feature type="repeat" description="ANK" evidence="3">
    <location>
        <begin position="571"/>
        <end position="603"/>
    </location>
</feature>
<evidence type="ECO:0000256" key="3">
    <source>
        <dbReference type="PROSITE-ProRule" id="PRU00023"/>
    </source>
</evidence>
<evidence type="ECO:0000256" key="2">
    <source>
        <dbReference type="ARBA" id="ARBA00023043"/>
    </source>
</evidence>
<feature type="repeat" description="ANK" evidence="3">
    <location>
        <begin position="538"/>
        <end position="565"/>
    </location>
</feature>
<dbReference type="Pfam" id="PF00023">
    <property type="entry name" value="Ank"/>
    <property type="match status" value="1"/>
</dbReference>
<feature type="compositionally biased region" description="Basic and acidic residues" evidence="5">
    <location>
        <begin position="602"/>
        <end position="622"/>
    </location>
</feature>
<dbReference type="PROSITE" id="PS50297">
    <property type="entry name" value="ANK_REP_REGION"/>
    <property type="match status" value="4"/>
</dbReference>
<dbReference type="Gene3D" id="1.25.40.20">
    <property type="entry name" value="Ankyrin repeat-containing domain"/>
    <property type="match status" value="4"/>
</dbReference>
<reference evidence="6" key="2">
    <citation type="journal article" date="2023" name="IMA Fungus">
        <title>Comparative genomic study of the Penicillium genus elucidates a diverse pangenome and 15 lateral gene transfer events.</title>
        <authorList>
            <person name="Petersen C."/>
            <person name="Sorensen T."/>
            <person name="Nielsen M.R."/>
            <person name="Sondergaard T.E."/>
            <person name="Sorensen J.L."/>
            <person name="Fitzpatrick D.A."/>
            <person name="Frisvad J.C."/>
            <person name="Nielsen K.L."/>
        </authorList>
    </citation>
    <scope>NUCLEOTIDE SEQUENCE</scope>
    <source>
        <strain evidence="6">IBT 22155</strain>
    </source>
</reference>
<dbReference type="PRINTS" id="PR01415">
    <property type="entry name" value="ANKYRIN"/>
</dbReference>
<name>A0A9W9L6C9_9EURO</name>
<dbReference type="InterPro" id="IPR036770">
    <property type="entry name" value="Ankyrin_rpt-contain_sf"/>
</dbReference>
<feature type="compositionally biased region" description="Acidic residues" evidence="5">
    <location>
        <begin position="623"/>
        <end position="636"/>
    </location>
</feature>
<dbReference type="InterPro" id="IPR002110">
    <property type="entry name" value="Ankyrin_rpt"/>
</dbReference>
<evidence type="ECO:0000256" key="1">
    <source>
        <dbReference type="ARBA" id="ARBA00022737"/>
    </source>
</evidence>
<dbReference type="Pfam" id="PF12796">
    <property type="entry name" value="Ank_2"/>
    <property type="match status" value="1"/>
</dbReference>
<protein>
    <recommendedName>
        <fullName evidence="8">Ankyrin repeat protein</fullName>
    </recommendedName>
</protein>
<gene>
    <name evidence="6" type="ORF">N7515_003598</name>
</gene>
<comment type="caution">
    <text evidence="6">The sequence shown here is derived from an EMBL/GenBank/DDBJ whole genome shotgun (WGS) entry which is preliminary data.</text>
</comment>
<dbReference type="GeneID" id="81403512"/>
<evidence type="ECO:0000313" key="6">
    <source>
        <dbReference type="EMBL" id="KAJ5138750.1"/>
    </source>
</evidence>
<dbReference type="PANTHER" id="PTHR24198:SF165">
    <property type="entry name" value="ANKYRIN REPEAT-CONTAINING PROTEIN-RELATED"/>
    <property type="match status" value="1"/>
</dbReference>
<keyword evidence="2 3" id="KW-0040">ANK repeat</keyword>
<feature type="region of interest" description="Disordered" evidence="5">
    <location>
        <begin position="1715"/>
        <end position="1745"/>
    </location>
</feature>
<evidence type="ECO:0000256" key="5">
    <source>
        <dbReference type="SAM" id="MobiDB-lite"/>
    </source>
</evidence>
<sequence length="1753" mass="198218">MAASLPTVPVKHNDFLSYVQSQPNTPMADLVKPYNEFDALLRKAFAQEPSNPLVKDNLVNIVPMYDRARCNDLRIRARDLASETPEQKAKYILPLSDKDRKPNGSPAIVPTFDEFKNNFTLFTEGSLSEIDWSNVVVAGSAVVTSLLPVPEQYRNSKRGLRQWYHEKFAPASDVDLFLYGLNEEQAVEKIKHIEDKIKNTILYETTTIRTKNTITIASQYPNRHVQIVLRIYRSIAEILTGFDVDVSCTAFDGRQVYASPRAIAAYATQVNQIDLTRRSPSYENRLSKYSHRGFEVFWDPLSRSRVDPTIFERSFNRTVGLARLLVLERLPKSDDRDEYLRKRRQERGRPPLNIYMRRRQGRELKGNIKDDWEDEVPEWQEADQVSDYHTFTIPYGRNFNAKKIEKLLYTKDLLLNAQWNQGTDRDVYLHRHPAFFGEAEHVIHDCCGFCPTPATDEERKVAEEESKIYVSGDISFLKDDPGRQEIGSFNPITETDWTEMAYVGRTERLCRAIVADDLAAVEACLAEEGSDPNRRDYTGRTPLQLACISSTPEIVEALLRHGARMIPRMADGKTALHLAAARGHVEIIRILLTKSNENEEAEAQKQDALKKNKKEIDPKPSADQDDEEIDESDEDDASRTSASYVKVEKEPPLVTYDTIEENDLEPDVYDVNVVAWDSRASPLHLAMLNGHIDVVKELVSSFGADVLLPVKILNDYNRKPEAAILNLVLAFSLPSEKAMETTRALLELGASVAQADLKQQTALYYSIQERRSDMLELYFEHDMPAVKRAINHLAVSGGSWSPSFSSPLMEAVRRKMPEMALKLLNAGAKPDIELSELVKAYKMANPDDRYFNGLEDRLSETMEQPVFLATTNDLPLIAMELLDRGANPNTTFKQGWGNDGQSLLDSTRSNLEQLRACLSASPVSRSRGQLHAMLFDDDEFYLAEFPSDSYRRFAAKASLEEARNANREIEERIEKEESSLSTIGVEAKMKTVSDLIRDYEKLETRLLASDAKTWAELHPEDPRNNVVYPQVHYPEVRKKAFKLEFKFNRPGLSDIQREGYFLLFEAAWNGDLQTIQYLTLGMWGPAGDQAPLEIAVTGDHGLSCLSISIMRGHLDVAKSVLDILRQQYMPEQPRGQTRFELGSDDESDDEENLNIVGETIDDTFTHDNVGEVVTKTESKVSPIRALQFNFTASLFLDPSAFKEATKIDTSRMLSYPSGQPVSPKDIVGLVRFAIYKNDLSLLDFILEMEADVTRDDPSEINAQYTRDLDFQLAISLGRVDCLTKLIQHSATGLPLAKLSSESGVEAPKEPRYYQGLSIRGAKRSDWANAGRHETASSSSDKNTPLLISAFQGNLASTEFFLGTAPGRYYLEYVNSHPENKDVKRISKSKLGLEASVLNWLQTRNNLVLHCAVMSKPNQESERLVQYLIDHHPECLEAQSESGKTPLALAFTLRRVNCARMLIEAGANQATRDSQAYNLLHMLLDTKDLPTCSDSKQFTELVSLLDEKLIPTLLTQRAGEDARTPFAHWLNSYHAFHPQDGMSSNSNRVSSGNDESVVKTNHEIVTSMTNAILDLAAPTNQKHLELFDGTGNTPAHMAVRQNYPQILGQLLDRRPDLLYRENSTGTTPLEMAVDAWVNHTISARNQRGEIDSSAAWVNVAQRQPGYFDEAYRESNKREESVQIMLRVCQERARQSPSKRRLVSLFEANEVAKRLATTQRASDNNRGRYFRRRRGHGEQDGGDEVEQWTCRASQW</sequence>
<keyword evidence="4" id="KW-0175">Coiled coil</keyword>
<keyword evidence="7" id="KW-1185">Reference proteome</keyword>
<evidence type="ECO:0000256" key="4">
    <source>
        <dbReference type="SAM" id="Coils"/>
    </source>
</evidence>
<dbReference type="PROSITE" id="PS50088">
    <property type="entry name" value="ANK_REPEAT"/>
    <property type="match status" value="5"/>
</dbReference>
<feature type="coiled-coil region" evidence="4">
    <location>
        <begin position="952"/>
        <end position="1005"/>
    </location>
</feature>
<dbReference type="EMBL" id="JAPQKL010000003">
    <property type="protein sequence ID" value="KAJ5138750.1"/>
    <property type="molecule type" value="Genomic_DNA"/>
</dbReference>
<feature type="repeat" description="ANK" evidence="3">
    <location>
        <begin position="1589"/>
        <end position="1621"/>
    </location>
</feature>
<organism evidence="6 7">
    <name type="scientific">Penicillium bovifimosum</name>
    <dbReference type="NCBI Taxonomy" id="126998"/>
    <lineage>
        <taxon>Eukaryota</taxon>
        <taxon>Fungi</taxon>
        <taxon>Dikarya</taxon>
        <taxon>Ascomycota</taxon>
        <taxon>Pezizomycotina</taxon>
        <taxon>Eurotiomycetes</taxon>
        <taxon>Eurotiomycetidae</taxon>
        <taxon>Eurotiales</taxon>
        <taxon>Aspergillaceae</taxon>
        <taxon>Penicillium</taxon>
    </lineage>
</organism>
<feature type="repeat" description="ANK" evidence="3">
    <location>
        <begin position="1441"/>
        <end position="1473"/>
    </location>
</feature>
<proteinExistence type="predicted"/>
<feature type="region of interest" description="Disordered" evidence="5">
    <location>
        <begin position="598"/>
        <end position="644"/>
    </location>
</feature>
<evidence type="ECO:0000313" key="7">
    <source>
        <dbReference type="Proteomes" id="UP001149079"/>
    </source>
</evidence>